<protein>
    <submittedName>
        <fullName evidence="1">Uncharacterized protein</fullName>
    </submittedName>
</protein>
<organism evidence="1 2">
    <name type="scientific">Tigriopus californicus</name>
    <name type="common">Marine copepod</name>
    <dbReference type="NCBI Taxonomy" id="6832"/>
    <lineage>
        <taxon>Eukaryota</taxon>
        <taxon>Metazoa</taxon>
        <taxon>Ecdysozoa</taxon>
        <taxon>Arthropoda</taxon>
        <taxon>Crustacea</taxon>
        <taxon>Multicrustacea</taxon>
        <taxon>Hexanauplia</taxon>
        <taxon>Copepoda</taxon>
        <taxon>Harpacticoida</taxon>
        <taxon>Harpacticidae</taxon>
        <taxon>Tigriopus</taxon>
    </lineage>
</organism>
<name>A0A553NPF2_TIGCA</name>
<gene>
    <name evidence="1" type="ORF">TCAL_16932</name>
</gene>
<dbReference type="Proteomes" id="UP000318571">
    <property type="component" value="Chromosome 4"/>
</dbReference>
<proteinExistence type="predicted"/>
<evidence type="ECO:0000313" key="1">
    <source>
        <dbReference type="EMBL" id="TRY67287.1"/>
    </source>
</evidence>
<comment type="caution">
    <text evidence="1">The sequence shown here is derived from an EMBL/GenBank/DDBJ whole genome shotgun (WGS) entry which is preliminary data.</text>
</comment>
<dbReference type="EMBL" id="VCGU01000011">
    <property type="protein sequence ID" value="TRY67287.1"/>
    <property type="molecule type" value="Genomic_DNA"/>
</dbReference>
<evidence type="ECO:0000313" key="2">
    <source>
        <dbReference type="Proteomes" id="UP000318571"/>
    </source>
</evidence>
<dbReference type="AlphaFoldDB" id="A0A553NPF2"/>
<accession>A0A553NPF2</accession>
<reference evidence="1 2" key="1">
    <citation type="journal article" date="2018" name="Nat. Ecol. Evol.">
        <title>Genomic signatures of mitonuclear coevolution across populations of Tigriopus californicus.</title>
        <authorList>
            <person name="Barreto F.S."/>
            <person name="Watson E.T."/>
            <person name="Lima T.G."/>
            <person name="Willett C.S."/>
            <person name="Edmands S."/>
            <person name="Li W."/>
            <person name="Burton R.S."/>
        </authorList>
    </citation>
    <scope>NUCLEOTIDE SEQUENCE [LARGE SCALE GENOMIC DNA]</scope>
    <source>
        <strain evidence="1 2">San Diego</strain>
    </source>
</reference>
<sequence>MIPMSKLTAEILEKCNSDTRVDMESRMSGLDGLSYEQLKRKWVAFKGHLTRATNQFEAALELPFGIDQAHSKVMIKVSKAEEVLEAMEAK</sequence>
<keyword evidence="2" id="KW-1185">Reference proteome</keyword>